<evidence type="ECO:0000313" key="5">
    <source>
        <dbReference type="Proteomes" id="UP001610100"/>
    </source>
</evidence>
<comment type="similarity">
    <text evidence="1">Belongs to the 'GDXG' lipolytic enzyme family.</text>
</comment>
<feature type="domain" description="BD-FAE-like" evidence="3">
    <location>
        <begin position="44"/>
        <end position="231"/>
    </location>
</feature>
<dbReference type="EMBL" id="JBAWKB010000001">
    <property type="protein sequence ID" value="MFH6771158.1"/>
    <property type="molecule type" value="Genomic_DNA"/>
</dbReference>
<dbReference type="GO" id="GO:0016787">
    <property type="term" value="F:hydrolase activity"/>
    <property type="evidence" value="ECO:0007669"/>
    <property type="project" value="UniProtKB-KW"/>
</dbReference>
<dbReference type="Proteomes" id="UP001610100">
    <property type="component" value="Unassembled WGS sequence"/>
</dbReference>
<evidence type="ECO:0000256" key="2">
    <source>
        <dbReference type="ARBA" id="ARBA00022801"/>
    </source>
</evidence>
<dbReference type="InterPro" id="IPR002168">
    <property type="entry name" value="Lipase_GDXG_HIS_AS"/>
</dbReference>
<evidence type="ECO:0000256" key="1">
    <source>
        <dbReference type="ARBA" id="ARBA00010515"/>
    </source>
</evidence>
<dbReference type="PROSITE" id="PS01173">
    <property type="entry name" value="LIPASE_GDXG_HIS"/>
    <property type="match status" value="1"/>
</dbReference>
<name>A0ABW7MXM1_9FLAO</name>
<keyword evidence="2 4" id="KW-0378">Hydrolase</keyword>
<dbReference type="PANTHER" id="PTHR48081:SF30">
    <property type="entry name" value="ACETYL-HYDROLASE LIPR-RELATED"/>
    <property type="match status" value="1"/>
</dbReference>
<comment type="caution">
    <text evidence="4">The sequence shown here is derived from an EMBL/GenBank/DDBJ whole genome shotgun (WGS) entry which is preliminary data.</text>
</comment>
<evidence type="ECO:0000259" key="3">
    <source>
        <dbReference type="Pfam" id="PF20434"/>
    </source>
</evidence>
<dbReference type="Pfam" id="PF20434">
    <property type="entry name" value="BD-FAE"/>
    <property type="match status" value="1"/>
</dbReference>
<dbReference type="InterPro" id="IPR050300">
    <property type="entry name" value="GDXG_lipolytic_enzyme"/>
</dbReference>
<reference evidence="4 5" key="1">
    <citation type="submission" date="2024-02" db="EMBL/GenBank/DDBJ databases">
        <title>A Gaetbulibacter species isolated from tidal flats and genomic insights of their niches.</title>
        <authorList>
            <person name="Ye Y."/>
        </authorList>
    </citation>
    <scope>NUCLEOTIDE SEQUENCE [LARGE SCALE GENOMIC DNA]</scope>
    <source>
        <strain evidence="4 5">KYW382</strain>
    </source>
</reference>
<dbReference type="PANTHER" id="PTHR48081">
    <property type="entry name" value="AB HYDROLASE SUPERFAMILY PROTEIN C4A8.06C"/>
    <property type="match status" value="1"/>
</dbReference>
<proteinExistence type="inferred from homology"/>
<evidence type="ECO:0000313" key="4">
    <source>
        <dbReference type="EMBL" id="MFH6771158.1"/>
    </source>
</evidence>
<dbReference type="InterPro" id="IPR029058">
    <property type="entry name" value="AB_hydrolase_fold"/>
</dbReference>
<dbReference type="Gene3D" id="3.40.50.1820">
    <property type="entry name" value="alpha/beta hydrolase"/>
    <property type="match status" value="1"/>
</dbReference>
<organism evidence="4 5">
    <name type="scientific">Gaetbulibacter aestuarii</name>
    <dbReference type="NCBI Taxonomy" id="1502358"/>
    <lineage>
        <taxon>Bacteria</taxon>
        <taxon>Pseudomonadati</taxon>
        <taxon>Bacteroidota</taxon>
        <taxon>Flavobacteriia</taxon>
        <taxon>Flavobacteriales</taxon>
        <taxon>Flavobacteriaceae</taxon>
        <taxon>Gaetbulibacter</taxon>
    </lineage>
</organism>
<protein>
    <submittedName>
        <fullName evidence="4">Alpha/beta hydrolase fold domain-containing protein</fullName>
    </submittedName>
</protein>
<keyword evidence="5" id="KW-1185">Reference proteome</keyword>
<dbReference type="RefSeq" id="WP_344740112.1">
    <property type="nucleotide sequence ID" value="NZ_BAABAY010000001.1"/>
</dbReference>
<sequence>MKLTGFGFIFFLGFLLQAQSYIPNIDPEVITYKTIDTIALKLHMYKPTDYDSNKTYNSIVFFHGGGWNSGSYKAFKRQCRYLASRGMITFSADYRIFNVHGTSPFEAVADAKSAIRYLRAHADALHINPNKIAAGGGSAGGHLAAVCGNIGGLEGANEDLNISSKPNALVLFNPVYDNSKNGYGYRKMKGRYLEISPLHNITKGAPPTIVFFGKNDKTTPVASSRDYEKKMKAVGSRCDLYLYQGAEHAFFHRKPYFEDTLRKTDNFLKTLGYIDGKSTINDADKINKKIKS</sequence>
<dbReference type="InterPro" id="IPR049492">
    <property type="entry name" value="BD-FAE-like_dom"/>
</dbReference>
<gene>
    <name evidence="4" type="ORF">V8G58_04365</name>
</gene>
<dbReference type="SUPFAM" id="SSF53474">
    <property type="entry name" value="alpha/beta-Hydrolases"/>
    <property type="match status" value="1"/>
</dbReference>
<accession>A0ABW7MXM1</accession>